<dbReference type="EMBL" id="LAZR01044689">
    <property type="protein sequence ID" value="KKL04049.1"/>
    <property type="molecule type" value="Genomic_DNA"/>
</dbReference>
<protein>
    <recommendedName>
        <fullName evidence="2">DNA (cytosine-5-)-methyltransferase</fullName>
    </recommendedName>
</protein>
<name>A0A0F9A3B1_9ZZZZ</name>
<reference evidence="1" key="1">
    <citation type="journal article" date="2015" name="Nature">
        <title>Complex archaea that bridge the gap between prokaryotes and eukaryotes.</title>
        <authorList>
            <person name="Spang A."/>
            <person name="Saw J.H."/>
            <person name="Jorgensen S.L."/>
            <person name="Zaremba-Niedzwiedzka K."/>
            <person name="Martijn J."/>
            <person name="Lind A.E."/>
            <person name="van Eijk R."/>
            <person name="Schleper C."/>
            <person name="Guy L."/>
            <person name="Ettema T.J."/>
        </authorList>
    </citation>
    <scope>NUCLEOTIDE SEQUENCE</scope>
</reference>
<gene>
    <name evidence="1" type="ORF">LCGC14_2619970</name>
</gene>
<evidence type="ECO:0000313" key="1">
    <source>
        <dbReference type="EMBL" id="KKL04049.1"/>
    </source>
</evidence>
<proteinExistence type="predicted"/>
<accession>A0A0F9A3B1</accession>
<sequence length="196" mass="22201">MDAMEAMDRLLRGEGLTFSDGWILSLHSFVAYHASPPCQHASTIAKQNRARYPGRYDHPDLIPQTRVRLLATGCPYVIENVRTKSLQDAVKLTGSAFGLDVKRDRYFECSFAVFSTPTSDWQRLRFRSLDKRRVGKLARVVGVHGHINYAGESILRQGAMAIDWMSVAELTQAIPPAYTEYIGLQLMRHLGIYNDR</sequence>
<organism evidence="1">
    <name type="scientific">marine sediment metagenome</name>
    <dbReference type="NCBI Taxonomy" id="412755"/>
    <lineage>
        <taxon>unclassified sequences</taxon>
        <taxon>metagenomes</taxon>
        <taxon>ecological metagenomes</taxon>
    </lineage>
</organism>
<comment type="caution">
    <text evidence="1">The sequence shown here is derived from an EMBL/GenBank/DDBJ whole genome shotgun (WGS) entry which is preliminary data.</text>
</comment>
<evidence type="ECO:0008006" key="2">
    <source>
        <dbReference type="Google" id="ProtNLM"/>
    </source>
</evidence>
<dbReference type="AlphaFoldDB" id="A0A0F9A3B1"/>